<accession>A0ABU8I6Z1</accession>
<dbReference type="InterPro" id="IPR027417">
    <property type="entry name" value="P-loop_NTPase"/>
</dbReference>
<feature type="domain" description="AAA" evidence="10">
    <location>
        <begin position="584"/>
        <end position="709"/>
    </location>
</feature>
<evidence type="ECO:0000256" key="4">
    <source>
        <dbReference type="ARBA" id="ARBA00022741"/>
    </source>
</evidence>
<dbReference type="EMBL" id="JAYLLN010000021">
    <property type="protein sequence ID" value="MEI5985190.1"/>
    <property type="molecule type" value="Genomic_DNA"/>
</dbReference>
<evidence type="ECO:0000256" key="5">
    <source>
        <dbReference type="ARBA" id="ARBA00022777"/>
    </source>
</evidence>
<dbReference type="Pfam" id="PF13807">
    <property type="entry name" value="GNVR"/>
    <property type="match status" value="1"/>
</dbReference>
<feature type="transmembrane region" description="Helical" evidence="9">
    <location>
        <begin position="21"/>
        <end position="46"/>
    </location>
</feature>
<keyword evidence="7" id="KW-0829">Tyrosine-protein kinase</keyword>
<dbReference type="SUPFAM" id="SSF52540">
    <property type="entry name" value="P-loop containing nucleoside triphosphate hydrolases"/>
    <property type="match status" value="1"/>
</dbReference>
<dbReference type="InterPro" id="IPR025669">
    <property type="entry name" value="AAA_dom"/>
</dbReference>
<evidence type="ECO:0000256" key="7">
    <source>
        <dbReference type="ARBA" id="ARBA00023137"/>
    </source>
</evidence>
<dbReference type="Gene3D" id="3.40.50.300">
    <property type="entry name" value="P-loop containing nucleotide triphosphate hydrolases"/>
    <property type="match status" value="1"/>
</dbReference>
<reference evidence="12 13" key="1">
    <citation type="submission" date="2024-01" db="EMBL/GenBank/DDBJ databases">
        <title>Sphingobacterium tenebrionis sp. nov., a novel endophyte isolated from tenebrio molitor intestines.</title>
        <authorList>
            <person name="Zhang C."/>
        </authorList>
    </citation>
    <scope>NUCLEOTIDE SEQUENCE [LARGE SCALE GENOMIC DNA]</scope>
    <source>
        <strain evidence="12 13">PU5-4</strain>
    </source>
</reference>
<evidence type="ECO:0000259" key="11">
    <source>
        <dbReference type="Pfam" id="PF13807"/>
    </source>
</evidence>
<dbReference type="Proteomes" id="UP001363035">
    <property type="component" value="Unassembled WGS sequence"/>
</dbReference>
<dbReference type="EC" id="2.7.10.2" evidence="2"/>
<dbReference type="PANTHER" id="PTHR32309">
    <property type="entry name" value="TYROSINE-PROTEIN KINASE"/>
    <property type="match status" value="1"/>
</dbReference>
<keyword evidence="13" id="KW-1185">Reference proteome</keyword>
<dbReference type="NCBIfam" id="TIGR01007">
    <property type="entry name" value="eps_fam"/>
    <property type="match status" value="1"/>
</dbReference>
<keyword evidence="9" id="KW-1133">Transmembrane helix</keyword>
<keyword evidence="6" id="KW-0067">ATP-binding</keyword>
<sequence length="800" mass="90908">MSKISNTYMQKQQEKSINILDLFRYLLANWKWFLLSVLIFGGYYYYQYSKTPYLYSQSETVMIKTASNTMVATRIARPNNFYNAVNVNSEILQLRSKELMRNTIDSLNTDISYSVKSGLRTLELYRTSPYLVEFEGINQNAGFSFNLRRKDANEVELSDFSTNKEAKSIIVPLNQLVNTPVGKMIIQFNPNLNYRKSSDEQITITKSPIDAMVGYFLGKLQIRQLEDVELLQVTMEDSNPLRAADMITKLIKVYNVMTIKDKNMIAHNTADFIRDRIAIIEEELSSVESDIEGMKIQNQGLDVKAAGEQYWSESRGYQSTSKDIETQKKLVEIMRQRLNDPARARDLIPSNTGLVDGNIESIISEYNSVLLKRNRLQAGENSNNPIVQDMDNALVAMRENIVRAVDNVITGFNIKIRNLQQEENAAIRKAQSLPTKQRMMLSVERQQKVKEELYIFLLNKREENAINQAMTDDNIRIIDSASGSDWPIYPNKLKKLAIGIGIGLAIPAIVLLLMLLFNTKIRNKRDIEFEVSIPFAGEIPFSTDMQSAKQEVVVKEQGTDEVTEAFRIFRTNLGFMSSGDKEQKVLTFTSFNVGAGKTFSVINLGVSFTFLKKRVVLVDLDLRKGTLSHKTKVPMPVGITHYLADSNTQIDDIIYKDRIADGLDIIPIGVIAPNPVELLLSERLDNLFAELKNRYDYIIVDNVPLGIVADAKIVNRITDVTLFVVRAGKMDKRQLPEVQKIYESGDLTNMAILLNGVKFNDTRYGYGSYGYGYGGYGYGYGYGYGNHKKKKSIFNIFKKR</sequence>
<comment type="similarity">
    <text evidence="1">Belongs to the CpsD/CapB family.</text>
</comment>
<dbReference type="InterPro" id="IPR050445">
    <property type="entry name" value="Bact_polysacc_biosynth/exp"/>
</dbReference>
<keyword evidence="9" id="KW-0472">Membrane</keyword>
<proteinExistence type="inferred from homology"/>
<keyword evidence="5" id="KW-0418">Kinase</keyword>
<comment type="caution">
    <text evidence="12">The sequence shown here is derived from an EMBL/GenBank/DDBJ whole genome shotgun (WGS) entry which is preliminary data.</text>
</comment>
<evidence type="ECO:0000256" key="8">
    <source>
        <dbReference type="ARBA" id="ARBA00051245"/>
    </source>
</evidence>
<dbReference type="InterPro" id="IPR032807">
    <property type="entry name" value="GNVR"/>
</dbReference>
<protein>
    <recommendedName>
        <fullName evidence="2">non-specific protein-tyrosine kinase</fullName>
        <ecNumber evidence="2">2.7.10.2</ecNumber>
    </recommendedName>
</protein>
<dbReference type="Pfam" id="PF13614">
    <property type="entry name" value="AAA_31"/>
    <property type="match status" value="1"/>
</dbReference>
<gene>
    <name evidence="12" type="ORF">VJ786_09770</name>
</gene>
<evidence type="ECO:0000256" key="3">
    <source>
        <dbReference type="ARBA" id="ARBA00022679"/>
    </source>
</evidence>
<dbReference type="PANTHER" id="PTHR32309:SF13">
    <property type="entry name" value="FERRIC ENTEROBACTIN TRANSPORT PROTEIN FEPE"/>
    <property type="match status" value="1"/>
</dbReference>
<evidence type="ECO:0000256" key="2">
    <source>
        <dbReference type="ARBA" id="ARBA00011903"/>
    </source>
</evidence>
<evidence type="ECO:0000256" key="9">
    <source>
        <dbReference type="SAM" id="Phobius"/>
    </source>
</evidence>
<name>A0ABU8I6Z1_9SPHI</name>
<dbReference type="RefSeq" id="WP_336557654.1">
    <property type="nucleotide sequence ID" value="NZ_JAYLLN010000021.1"/>
</dbReference>
<dbReference type="CDD" id="cd05387">
    <property type="entry name" value="BY-kinase"/>
    <property type="match status" value="1"/>
</dbReference>
<evidence type="ECO:0000259" key="10">
    <source>
        <dbReference type="Pfam" id="PF13614"/>
    </source>
</evidence>
<evidence type="ECO:0000256" key="1">
    <source>
        <dbReference type="ARBA" id="ARBA00007316"/>
    </source>
</evidence>
<keyword evidence="4" id="KW-0547">Nucleotide-binding</keyword>
<dbReference type="GO" id="GO:0004715">
    <property type="term" value="F:non-membrane spanning protein tyrosine kinase activity"/>
    <property type="evidence" value="ECO:0007669"/>
    <property type="project" value="UniProtKB-EC"/>
</dbReference>
<organism evidence="12 13">
    <name type="scientific">Sphingobacterium tenebrionis</name>
    <dbReference type="NCBI Taxonomy" id="3111775"/>
    <lineage>
        <taxon>Bacteria</taxon>
        <taxon>Pseudomonadati</taxon>
        <taxon>Bacteroidota</taxon>
        <taxon>Sphingobacteriia</taxon>
        <taxon>Sphingobacteriales</taxon>
        <taxon>Sphingobacteriaceae</taxon>
        <taxon>Sphingobacterium</taxon>
    </lineage>
</organism>
<evidence type="ECO:0000313" key="12">
    <source>
        <dbReference type="EMBL" id="MEI5985190.1"/>
    </source>
</evidence>
<keyword evidence="3 12" id="KW-0808">Transferase</keyword>
<dbReference type="InterPro" id="IPR005702">
    <property type="entry name" value="Wzc-like_C"/>
</dbReference>
<evidence type="ECO:0000313" key="13">
    <source>
        <dbReference type="Proteomes" id="UP001363035"/>
    </source>
</evidence>
<evidence type="ECO:0000256" key="6">
    <source>
        <dbReference type="ARBA" id="ARBA00022840"/>
    </source>
</evidence>
<comment type="catalytic activity">
    <reaction evidence="8">
        <text>L-tyrosyl-[protein] + ATP = O-phospho-L-tyrosyl-[protein] + ADP + H(+)</text>
        <dbReference type="Rhea" id="RHEA:10596"/>
        <dbReference type="Rhea" id="RHEA-COMP:10136"/>
        <dbReference type="Rhea" id="RHEA-COMP:20101"/>
        <dbReference type="ChEBI" id="CHEBI:15378"/>
        <dbReference type="ChEBI" id="CHEBI:30616"/>
        <dbReference type="ChEBI" id="CHEBI:46858"/>
        <dbReference type="ChEBI" id="CHEBI:61978"/>
        <dbReference type="ChEBI" id="CHEBI:456216"/>
        <dbReference type="EC" id="2.7.10.2"/>
    </reaction>
</comment>
<feature type="transmembrane region" description="Helical" evidence="9">
    <location>
        <begin position="496"/>
        <end position="517"/>
    </location>
</feature>
<keyword evidence="9" id="KW-0812">Transmembrane</keyword>
<feature type="domain" description="Tyrosine-protein kinase G-rich" evidence="11">
    <location>
        <begin position="437"/>
        <end position="512"/>
    </location>
</feature>